<dbReference type="GO" id="GO:0004252">
    <property type="term" value="F:serine-type endopeptidase activity"/>
    <property type="evidence" value="ECO:0007669"/>
    <property type="project" value="InterPro"/>
</dbReference>
<keyword evidence="1" id="KW-1015">Disulfide bond</keyword>
<reference evidence="4" key="1">
    <citation type="submission" date="2025-08" db="UniProtKB">
        <authorList>
            <consortium name="RefSeq"/>
        </authorList>
    </citation>
    <scope>IDENTIFICATION</scope>
</reference>
<gene>
    <name evidence="4" type="primary">LOC105362005</name>
</gene>
<dbReference type="PANTHER" id="PTHR24271:SF50">
    <property type="match status" value="1"/>
</dbReference>
<keyword evidence="3" id="KW-1185">Reference proteome</keyword>
<dbReference type="Pfam" id="PF00089">
    <property type="entry name" value="Trypsin"/>
    <property type="match status" value="1"/>
</dbReference>
<dbReference type="PROSITE" id="PS50240">
    <property type="entry name" value="TRYPSIN_DOM"/>
    <property type="match status" value="1"/>
</dbReference>
<dbReference type="Proteomes" id="UP000695007">
    <property type="component" value="Unplaced"/>
</dbReference>
<feature type="domain" description="Peptidase S1" evidence="2">
    <location>
        <begin position="1"/>
        <end position="138"/>
    </location>
</feature>
<dbReference type="AlphaFoldDB" id="A0AAJ6YGH7"/>
<dbReference type="RefSeq" id="XP_011497633.1">
    <property type="nucleotide sequence ID" value="XM_011499331.1"/>
</dbReference>
<accession>A0AAJ6YGH7</accession>
<dbReference type="InterPro" id="IPR009003">
    <property type="entry name" value="Peptidase_S1_PA"/>
</dbReference>
<evidence type="ECO:0000259" key="2">
    <source>
        <dbReference type="PROSITE" id="PS50240"/>
    </source>
</evidence>
<proteinExistence type="predicted"/>
<dbReference type="GeneID" id="105362005"/>
<dbReference type="SUPFAM" id="SSF50494">
    <property type="entry name" value="Trypsin-like serine proteases"/>
    <property type="match status" value="1"/>
</dbReference>
<evidence type="ECO:0000313" key="4">
    <source>
        <dbReference type="RefSeq" id="XP_011497633.1"/>
    </source>
</evidence>
<dbReference type="KEGG" id="csol:105362005"/>
<evidence type="ECO:0000256" key="1">
    <source>
        <dbReference type="ARBA" id="ARBA00023157"/>
    </source>
</evidence>
<name>A0AAJ6YGH7_9HYME</name>
<organism evidence="3 4">
    <name type="scientific">Ceratosolen solmsi marchali</name>
    <dbReference type="NCBI Taxonomy" id="326594"/>
    <lineage>
        <taxon>Eukaryota</taxon>
        <taxon>Metazoa</taxon>
        <taxon>Ecdysozoa</taxon>
        <taxon>Arthropoda</taxon>
        <taxon>Hexapoda</taxon>
        <taxon>Insecta</taxon>
        <taxon>Pterygota</taxon>
        <taxon>Neoptera</taxon>
        <taxon>Endopterygota</taxon>
        <taxon>Hymenoptera</taxon>
        <taxon>Apocrita</taxon>
        <taxon>Proctotrupomorpha</taxon>
        <taxon>Chalcidoidea</taxon>
        <taxon>Agaonidae</taxon>
        <taxon>Agaoninae</taxon>
        <taxon>Ceratosolen</taxon>
    </lineage>
</organism>
<sequence length="143" mass="15828">MKLTKELLKSEIQFNSVQKKINLPTRDVFDDNLGVLAGWGISHVDYTMISDRLLKIPATLFNFVSCAAEIPFIVYENQFCSVHSSNTTGPCPVDSGGSVVSNGELYGIISMTEHCVNGSPAVHTKVYSYLNFIRPILKQNLND</sequence>
<dbReference type="GO" id="GO:0006508">
    <property type="term" value="P:proteolysis"/>
    <property type="evidence" value="ECO:0007669"/>
    <property type="project" value="InterPro"/>
</dbReference>
<dbReference type="PANTHER" id="PTHR24271">
    <property type="entry name" value="KALLIKREIN-RELATED"/>
    <property type="match status" value="1"/>
</dbReference>
<dbReference type="InterPro" id="IPR001254">
    <property type="entry name" value="Trypsin_dom"/>
</dbReference>
<dbReference type="Gene3D" id="2.40.10.10">
    <property type="entry name" value="Trypsin-like serine proteases"/>
    <property type="match status" value="1"/>
</dbReference>
<dbReference type="InterPro" id="IPR043504">
    <property type="entry name" value="Peptidase_S1_PA_chymotrypsin"/>
</dbReference>
<evidence type="ECO:0000313" key="3">
    <source>
        <dbReference type="Proteomes" id="UP000695007"/>
    </source>
</evidence>
<protein>
    <submittedName>
        <fullName evidence="4">Trypsin-2-like</fullName>
    </submittedName>
</protein>